<evidence type="ECO:0000313" key="8">
    <source>
        <dbReference type="Proteomes" id="UP000239724"/>
    </source>
</evidence>
<dbReference type="GO" id="GO:0009099">
    <property type="term" value="P:L-valine biosynthetic process"/>
    <property type="evidence" value="ECO:0007669"/>
    <property type="project" value="TreeGrafter"/>
</dbReference>
<proteinExistence type="inferred from homology"/>
<dbReference type="InterPro" id="IPR029061">
    <property type="entry name" value="THDP-binding"/>
</dbReference>
<dbReference type="InterPro" id="IPR012001">
    <property type="entry name" value="Thiamin_PyroP_enz_TPP-bd_dom"/>
</dbReference>
<dbReference type="Pfam" id="PF02776">
    <property type="entry name" value="TPP_enzyme_N"/>
    <property type="match status" value="1"/>
</dbReference>
<dbReference type="PANTHER" id="PTHR18968">
    <property type="entry name" value="THIAMINE PYROPHOSPHATE ENZYMES"/>
    <property type="match status" value="1"/>
</dbReference>
<dbReference type="RefSeq" id="WP_104522106.1">
    <property type="nucleotide sequence ID" value="NZ_NHRY01000260.1"/>
</dbReference>
<evidence type="ECO:0000259" key="6">
    <source>
        <dbReference type="Pfam" id="PF02776"/>
    </source>
</evidence>
<dbReference type="Proteomes" id="UP000239724">
    <property type="component" value="Unassembled WGS sequence"/>
</dbReference>
<dbReference type="InterPro" id="IPR045229">
    <property type="entry name" value="TPP_enz"/>
</dbReference>
<comment type="caution">
    <text evidence="7">The sequence shown here is derived from an EMBL/GenBank/DDBJ whole genome shotgun (WGS) entry which is preliminary data.</text>
</comment>
<name>A0A2S6MYE1_RHOGL</name>
<dbReference type="InterPro" id="IPR012000">
    <property type="entry name" value="Thiamin_PyroP_enz_cen_dom"/>
</dbReference>
<dbReference type="CDD" id="cd07035">
    <property type="entry name" value="TPP_PYR_POX_like"/>
    <property type="match status" value="1"/>
</dbReference>
<dbReference type="EMBL" id="NHRY01000260">
    <property type="protein sequence ID" value="PPQ27377.1"/>
    <property type="molecule type" value="Genomic_DNA"/>
</dbReference>
<accession>A0A2S6MYE1</accession>
<gene>
    <name evidence="7" type="ORF">CCS01_27920</name>
</gene>
<dbReference type="GO" id="GO:0009097">
    <property type="term" value="P:isoleucine biosynthetic process"/>
    <property type="evidence" value="ECO:0007669"/>
    <property type="project" value="TreeGrafter"/>
</dbReference>
<dbReference type="SUPFAM" id="SSF52467">
    <property type="entry name" value="DHS-like NAD/FAD-binding domain"/>
    <property type="match status" value="1"/>
</dbReference>
<dbReference type="GO" id="GO:0030976">
    <property type="term" value="F:thiamine pyrophosphate binding"/>
    <property type="evidence" value="ECO:0007669"/>
    <property type="project" value="InterPro"/>
</dbReference>
<sequence length="552" mass="58923">MASDYTVGDLVAEFLSACGVTTVFGIASVHNIPMLDAIGRRNTIRFMMARGELGGAHMADGYARVSQGLGVIMSSTGPGAANAVGGLIEARFAGSPVLHITGQTATKYADRAMGSVHDAYDQLGMMASVCKTAYRIRSAQHALGVLTRAAAEALSPPMGPVSVEVPIDLQRVKIDRPAVLDGFVLPLPPPRRPTEQELDELAARVVAAKRPLLWLGNGAKAAGGAAARLLEMGFGMVTSFNGRATVPEDHPRTLGALTGSGMPVITDFYKTVDLCLVVGCRLRGHETNDFNVRLPDNLVQVDADPGANGRTYPNQYFVCGDARLTLDALASRIDGRLEVAPGYPEEFAELKRTAQRSYIDTLGAYGTFSGQLRAVMPKDAIWARDVTQNNTTWGNRVFPLYAPNQNVYPVGAGIGQGLCLGIGAAAAAGDRKTVVMTGDGGFFLNVGELWTALQEKLDMVVIVMNDRGYGVIKRIQDVTAQGRRFYADLQSPDLEKLAALSEIPYFRCSHSETFGDTVAKALAIKGLTMVEVDMAAVGEFPAYYPFNQKPAA</sequence>
<dbReference type="GO" id="GO:0003984">
    <property type="term" value="F:acetolactate synthase activity"/>
    <property type="evidence" value="ECO:0007669"/>
    <property type="project" value="TreeGrafter"/>
</dbReference>
<evidence type="ECO:0000256" key="2">
    <source>
        <dbReference type="ARBA" id="ARBA00023052"/>
    </source>
</evidence>
<dbReference type="PANTHER" id="PTHR18968:SF13">
    <property type="entry name" value="ACETOLACTATE SYNTHASE CATALYTIC SUBUNIT, MITOCHONDRIAL"/>
    <property type="match status" value="1"/>
</dbReference>
<dbReference type="AlphaFoldDB" id="A0A2S6MYE1"/>
<protein>
    <submittedName>
        <fullName evidence="7">Acetolactate synthase large subunit</fullName>
    </submittedName>
</protein>
<dbReference type="SUPFAM" id="SSF52518">
    <property type="entry name" value="Thiamin diphosphate-binding fold (THDP-binding)"/>
    <property type="match status" value="2"/>
</dbReference>
<organism evidence="7 8">
    <name type="scientific">Rhodopila globiformis</name>
    <name type="common">Rhodopseudomonas globiformis</name>
    <dbReference type="NCBI Taxonomy" id="1071"/>
    <lineage>
        <taxon>Bacteria</taxon>
        <taxon>Pseudomonadati</taxon>
        <taxon>Pseudomonadota</taxon>
        <taxon>Alphaproteobacteria</taxon>
        <taxon>Acetobacterales</taxon>
        <taxon>Acetobacteraceae</taxon>
        <taxon>Rhodopila</taxon>
    </lineage>
</organism>
<dbReference type="GO" id="GO:0000287">
    <property type="term" value="F:magnesium ion binding"/>
    <property type="evidence" value="ECO:0007669"/>
    <property type="project" value="InterPro"/>
</dbReference>
<evidence type="ECO:0000259" key="5">
    <source>
        <dbReference type="Pfam" id="PF02775"/>
    </source>
</evidence>
<dbReference type="CDD" id="cd00568">
    <property type="entry name" value="TPP_enzymes"/>
    <property type="match status" value="1"/>
</dbReference>
<dbReference type="Gene3D" id="3.40.50.970">
    <property type="match status" value="2"/>
</dbReference>
<keyword evidence="2 3" id="KW-0786">Thiamine pyrophosphate</keyword>
<dbReference type="Pfam" id="PF02775">
    <property type="entry name" value="TPP_enzyme_C"/>
    <property type="match status" value="1"/>
</dbReference>
<evidence type="ECO:0000313" key="7">
    <source>
        <dbReference type="EMBL" id="PPQ27377.1"/>
    </source>
</evidence>
<dbReference type="NCBIfam" id="NF005470">
    <property type="entry name" value="PRK07064.1"/>
    <property type="match status" value="1"/>
</dbReference>
<dbReference type="GO" id="GO:0050660">
    <property type="term" value="F:flavin adenine dinucleotide binding"/>
    <property type="evidence" value="ECO:0007669"/>
    <property type="project" value="TreeGrafter"/>
</dbReference>
<evidence type="ECO:0000259" key="4">
    <source>
        <dbReference type="Pfam" id="PF00205"/>
    </source>
</evidence>
<reference evidence="7 8" key="1">
    <citation type="journal article" date="2018" name="Arch. Microbiol.">
        <title>New insights into the metabolic potential of the phototrophic purple bacterium Rhodopila globiformis DSM 161(T) from its draft genome sequence and evidence for a vanadium-dependent nitrogenase.</title>
        <authorList>
            <person name="Imhoff J.F."/>
            <person name="Rahn T."/>
            <person name="Kunzel S."/>
            <person name="Neulinger S.C."/>
        </authorList>
    </citation>
    <scope>NUCLEOTIDE SEQUENCE [LARGE SCALE GENOMIC DNA]</scope>
    <source>
        <strain evidence="7 8">DSM 161</strain>
    </source>
</reference>
<dbReference type="GO" id="GO:0005948">
    <property type="term" value="C:acetolactate synthase complex"/>
    <property type="evidence" value="ECO:0007669"/>
    <property type="project" value="TreeGrafter"/>
</dbReference>
<feature type="domain" description="Thiamine pyrophosphate enzyme central" evidence="4">
    <location>
        <begin position="198"/>
        <end position="329"/>
    </location>
</feature>
<feature type="domain" description="Thiamine pyrophosphate enzyme TPP-binding" evidence="5">
    <location>
        <begin position="390"/>
        <end position="532"/>
    </location>
</feature>
<dbReference type="OrthoDB" id="4494979at2"/>
<dbReference type="InterPro" id="IPR029035">
    <property type="entry name" value="DHS-like_NAD/FAD-binding_dom"/>
</dbReference>
<dbReference type="Gene3D" id="3.40.50.1220">
    <property type="entry name" value="TPP-binding domain"/>
    <property type="match status" value="1"/>
</dbReference>
<dbReference type="Pfam" id="PF00205">
    <property type="entry name" value="TPP_enzyme_M"/>
    <property type="match status" value="1"/>
</dbReference>
<evidence type="ECO:0000256" key="1">
    <source>
        <dbReference type="ARBA" id="ARBA00007812"/>
    </source>
</evidence>
<comment type="similarity">
    <text evidence="1 3">Belongs to the TPP enzyme family.</text>
</comment>
<evidence type="ECO:0000256" key="3">
    <source>
        <dbReference type="RuleBase" id="RU362132"/>
    </source>
</evidence>
<dbReference type="InterPro" id="IPR011766">
    <property type="entry name" value="TPP_enzyme_TPP-bd"/>
</dbReference>
<keyword evidence="8" id="KW-1185">Reference proteome</keyword>
<feature type="domain" description="Thiamine pyrophosphate enzyme N-terminal TPP-binding" evidence="6">
    <location>
        <begin position="6"/>
        <end position="123"/>
    </location>
</feature>